<feature type="transmembrane region" description="Helical" evidence="1">
    <location>
        <begin position="7"/>
        <end position="26"/>
    </location>
</feature>
<accession>A0AAE9T9L4</accession>
<sequence>MNVNLKAFLITAGLALLAAFLLLFIVQNMVLAGNLFIIACLIGAIYVLFCIVKEILIYKENNKNKKDDGK</sequence>
<organism evidence="2 3">
    <name type="scientific">Enterococcus phage H1</name>
    <dbReference type="NCBI Taxonomy" id="2982918"/>
    <lineage>
        <taxon>Viruses</taxon>
        <taxon>Duplodnaviria</taxon>
        <taxon>Heunggongvirae</taxon>
        <taxon>Uroviricota</taxon>
        <taxon>Caudoviricetes</taxon>
    </lineage>
</organism>
<evidence type="ECO:0000256" key="1">
    <source>
        <dbReference type="SAM" id="Phobius"/>
    </source>
</evidence>
<keyword evidence="1" id="KW-0812">Transmembrane</keyword>
<keyword evidence="1" id="KW-1133">Transmembrane helix</keyword>
<feature type="transmembrane region" description="Helical" evidence="1">
    <location>
        <begin position="32"/>
        <end position="56"/>
    </location>
</feature>
<reference evidence="2" key="1">
    <citation type="submission" date="2022-09" db="EMBL/GenBank/DDBJ databases">
        <authorList>
            <person name="Murray E."/>
            <person name="Buttimer C."/>
            <person name="Hill C."/>
        </authorList>
    </citation>
    <scope>NUCLEOTIDE SEQUENCE</scope>
</reference>
<evidence type="ECO:0000313" key="3">
    <source>
        <dbReference type="Proteomes" id="UP001232159"/>
    </source>
</evidence>
<gene>
    <name evidence="2" type="ORF">H1_112</name>
</gene>
<keyword evidence="3" id="KW-1185">Reference proteome</keyword>
<dbReference type="Proteomes" id="UP001232159">
    <property type="component" value="Segment"/>
</dbReference>
<dbReference type="EMBL" id="OP534061">
    <property type="protein sequence ID" value="UYE92532.1"/>
    <property type="molecule type" value="Genomic_DNA"/>
</dbReference>
<evidence type="ECO:0000313" key="2">
    <source>
        <dbReference type="EMBL" id="UYE92532.1"/>
    </source>
</evidence>
<keyword evidence="1" id="KW-0472">Membrane</keyword>
<proteinExistence type="predicted"/>
<name>A0AAE9T9L4_9CAUD</name>
<protein>
    <submittedName>
        <fullName evidence="2">Uncharacterized protein</fullName>
    </submittedName>
</protein>